<dbReference type="PANTHER" id="PTHR31789:SF1">
    <property type="entry name" value="OS05G0482600 PROTEIN"/>
    <property type="match status" value="1"/>
</dbReference>
<dbReference type="VEuPathDB" id="PiroplasmaDB:TA13710"/>
<name>Q4UEN9_THEAN</name>
<dbReference type="PANTHER" id="PTHR31789">
    <property type="entry name" value="OS05G0482600 PROTEIN"/>
    <property type="match status" value="1"/>
</dbReference>
<reference evidence="2" key="2">
    <citation type="submission" date="2018-07" db="EMBL/GenBank/DDBJ databases">
        <authorList>
            <person name="Quirk P.G."/>
            <person name="Krulwich T.A."/>
        </authorList>
    </citation>
    <scope>NUCLEOTIDE SEQUENCE</scope>
    <source>
        <strain evidence="2">Anand</strain>
    </source>
</reference>
<accession>Q4UEN9</accession>
<keyword evidence="4" id="KW-1185">Reference proteome</keyword>
<evidence type="ECO:0000313" key="3">
    <source>
        <dbReference type="EMBL" id="SVP91523.1"/>
    </source>
</evidence>
<evidence type="ECO:0000313" key="2">
    <source>
        <dbReference type="EMBL" id="SVP90918.1"/>
    </source>
</evidence>
<dbReference type="RefSeq" id="XP_952182.1">
    <property type="nucleotide sequence ID" value="XM_947089.1"/>
</dbReference>
<dbReference type="KEGG" id="tan:TA13710"/>
<dbReference type="EMBL" id="UIVT01000002">
    <property type="protein sequence ID" value="SVP90918.1"/>
    <property type="molecule type" value="Genomic_DNA"/>
</dbReference>
<evidence type="ECO:0000313" key="1">
    <source>
        <dbReference type="EMBL" id="CAI74450.1"/>
    </source>
</evidence>
<dbReference type="EMBL" id="CR940348">
    <property type="protein sequence ID" value="CAI74450.1"/>
    <property type="molecule type" value="Genomic_DNA"/>
</dbReference>
<protein>
    <submittedName>
        <fullName evidence="1">Uncharacterized protein</fullName>
    </submittedName>
</protein>
<dbReference type="EMBL" id="UIVS01000002">
    <property type="protein sequence ID" value="SVP91523.1"/>
    <property type="molecule type" value="Genomic_DNA"/>
</dbReference>
<dbReference type="GeneID" id="3861896"/>
<proteinExistence type="predicted"/>
<dbReference type="InParanoid" id="Q4UEN9"/>
<dbReference type="AlphaFoldDB" id="Q4UEN9"/>
<reference evidence="1 4" key="1">
    <citation type="journal article" date="2005" name="Science">
        <title>Genome of the host-cell transforming parasite Theileria annulata compared with T. parva.</title>
        <authorList>
            <person name="Pain A."/>
            <person name="Renauld H."/>
            <person name="Berriman M."/>
            <person name="Murphy L."/>
            <person name="Yeats C.A."/>
            <person name="Weir W."/>
            <person name="Kerhornou A."/>
            <person name="Aslett M."/>
            <person name="Bishop R."/>
            <person name="Bouchier C."/>
            <person name="Cochet M."/>
            <person name="Coulson R.M.R."/>
            <person name="Cronin A."/>
            <person name="de Villiers E.P."/>
            <person name="Fraser A."/>
            <person name="Fosker N."/>
            <person name="Gardner M."/>
            <person name="Goble A."/>
            <person name="Griffiths-Jones S."/>
            <person name="Harris D.E."/>
            <person name="Katzer F."/>
            <person name="Larke N."/>
            <person name="Lord A."/>
            <person name="Maser P."/>
            <person name="McKellar S."/>
            <person name="Mooney P."/>
            <person name="Morton F."/>
            <person name="Nene V."/>
            <person name="O'Neil S."/>
            <person name="Price C."/>
            <person name="Quail M.A."/>
            <person name="Rabbinowitsch E."/>
            <person name="Rawlings N.D."/>
            <person name="Rutter S."/>
            <person name="Saunders D."/>
            <person name="Seeger K."/>
            <person name="Shah T."/>
            <person name="Squares R."/>
            <person name="Squares S."/>
            <person name="Tivey A."/>
            <person name="Walker A.R."/>
            <person name="Woodward J."/>
            <person name="Dobbelaere D.A.E."/>
            <person name="Langsley G."/>
            <person name="Rajandream M.A."/>
            <person name="McKeever D."/>
            <person name="Shiels B."/>
            <person name="Tait A."/>
            <person name="Barrell B.G."/>
            <person name="Hall N."/>
        </authorList>
    </citation>
    <scope>NUCLEOTIDE SEQUENCE [LARGE SCALE GENOMIC DNA]</scope>
    <source>
        <strain evidence="4">Ankara</strain>
        <strain evidence="1">Ankara isolate clone C9</strain>
    </source>
</reference>
<sequence>MFSYVNNRKIYGDEIPPSIEIRNNSYNIHPRFLNHRPYHKMNLKVLEELPENYPIYCYEMSEVKEIIFTDEIVAVLMKSGLARAFDLISGVLKCELNPDINSIHFPCVHTIVYNKRNDTLIIAYSSFPSHLQCKVIYCQYLIEGKMLSPTSSFNFEQVVLNHPAYFEFCGYSSTILPSI</sequence>
<gene>
    <name evidence="1" type="ORF">TA13710</name>
    <name evidence="2" type="ORF">TAT_000163000</name>
    <name evidence="3" type="ORF">TAV_000163200</name>
</gene>
<dbReference type="OrthoDB" id="336008at2759"/>
<organism evidence="1 4">
    <name type="scientific">Theileria annulata</name>
    <dbReference type="NCBI Taxonomy" id="5874"/>
    <lineage>
        <taxon>Eukaryota</taxon>
        <taxon>Sar</taxon>
        <taxon>Alveolata</taxon>
        <taxon>Apicomplexa</taxon>
        <taxon>Aconoidasida</taxon>
        <taxon>Piroplasmida</taxon>
        <taxon>Theileriidae</taxon>
        <taxon>Theileria</taxon>
    </lineage>
</organism>
<dbReference type="Proteomes" id="UP000001950">
    <property type="component" value="Chromosome 2"/>
</dbReference>
<dbReference type="eggNOG" id="ENOG502QXTM">
    <property type="taxonomic scope" value="Eukaryota"/>
</dbReference>
<evidence type="ECO:0000313" key="4">
    <source>
        <dbReference type="Proteomes" id="UP000001950"/>
    </source>
</evidence>